<dbReference type="GO" id="GO:0032545">
    <property type="term" value="C:CURI complex"/>
    <property type="evidence" value="ECO:0007669"/>
    <property type="project" value="TreeGrafter"/>
</dbReference>
<keyword evidence="5" id="KW-0158">Chromosome</keyword>
<dbReference type="Pfam" id="PF03813">
    <property type="entry name" value="Nrap"/>
    <property type="match status" value="1"/>
</dbReference>
<evidence type="ECO:0000313" key="17">
    <source>
        <dbReference type="EMBL" id="KAK6180237.1"/>
    </source>
</evidence>
<evidence type="ECO:0000256" key="3">
    <source>
        <dbReference type="ARBA" id="ARBA00006674"/>
    </source>
</evidence>
<accession>A0AAN8PMJ1</accession>
<evidence type="ECO:0000259" key="12">
    <source>
        <dbReference type="Pfam" id="PF17403"/>
    </source>
</evidence>
<evidence type="ECO:0000259" key="15">
    <source>
        <dbReference type="Pfam" id="PF17406"/>
    </source>
</evidence>
<dbReference type="InterPro" id="IPR035082">
    <property type="entry name" value="Nrap_D1"/>
</dbReference>
<dbReference type="GO" id="GO:0003723">
    <property type="term" value="F:RNA binding"/>
    <property type="evidence" value="ECO:0007669"/>
    <property type="project" value="UniProtKB-KW"/>
</dbReference>
<evidence type="ECO:0000256" key="6">
    <source>
        <dbReference type="ARBA" id="ARBA00022884"/>
    </source>
</evidence>
<dbReference type="InterPro" id="IPR035371">
    <property type="entry name" value="Nrap_D6"/>
</dbReference>
<evidence type="ECO:0000256" key="7">
    <source>
        <dbReference type="ARBA" id="ARBA00023242"/>
    </source>
</evidence>
<keyword evidence="7 9" id="KW-0539">Nucleus</keyword>
<dbReference type="InterPro" id="IPR035367">
    <property type="entry name" value="Nrap_D2"/>
</dbReference>
<evidence type="ECO:0000259" key="16">
    <source>
        <dbReference type="Pfam" id="PF17407"/>
    </source>
</evidence>
<dbReference type="GO" id="GO:0034456">
    <property type="term" value="C:UTP-C complex"/>
    <property type="evidence" value="ECO:0007669"/>
    <property type="project" value="TreeGrafter"/>
</dbReference>
<evidence type="ECO:0000256" key="2">
    <source>
        <dbReference type="ARBA" id="ARBA00004604"/>
    </source>
</evidence>
<evidence type="ECO:0000256" key="4">
    <source>
        <dbReference type="ARBA" id="ARBA00016437"/>
    </source>
</evidence>
<evidence type="ECO:0000256" key="5">
    <source>
        <dbReference type="ARBA" id="ARBA00022454"/>
    </source>
</evidence>
<dbReference type="Proteomes" id="UP001347796">
    <property type="component" value="Unassembled WGS sequence"/>
</dbReference>
<dbReference type="FunFam" id="1.10.1410.10:FF:000006">
    <property type="entry name" value="Nucleolar protein 6"/>
    <property type="match status" value="1"/>
</dbReference>
<feature type="compositionally biased region" description="Acidic residues" evidence="10">
    <location>
        <begin position="14"/>
        <end position="25"/>
    </location>
</feature>
<comment type="similarity">
    <text evidence="3 9">Belongs to the NRAP family.</text>
</comment>
<evidence type="ECO:0000256" key="9">
    <source>
        <dbReference type="RuleBase" id="RU364032"/>
    </source>
</evidence>
<dbReference type="InterPro" id="IPR005554">
    <property type="entry name" value="NOL6/Upt22"/>
</dbReference>
<feature type="domain" description="Nrap protein" evidence="14">
    <location>
        <begin position="655"/>
        <end position="844"/>
    </location>
</feature>
<dbReference type="PANTHER" id="PTHR17972:SF0">
    <property type="entry name" value="NUCLEOLAR PROTEIN 6"/>
    <property type="match status" value="1"/>
</dbReference>
<comment type="subcellular location">
    <subcellularLocation>
        <location evidence="1">Chromosome</location>
    </subcellularLocation>
    <subcellularLocation>
        <location evidence="2 9">Nucleus</location>
        <location evidence="2 9">Nucleolus</location>
    </subcellularLocation>
</comment>
<keyword evidence="18" id="KW-1185">Reference proteome</keyword>
<proteinExistence type="inferred from homology"/>
<protein>
    <recommendedName>
        <fullName evidence="4 9">Nucleolar protein 6</fullName>
    </recommendedName>
</protein>
<feature type="domain" description="Nrap protein" evidence="13">
    <location>
        <begin position="463"/>
        <end position="622"/>
    </location>
</feature>
<dbReference type="InterPro" id="IPR035370">
    <property type="entry name" value="Nrap_D5"/>
</dbReference>
<dbReference type="GO" id="GO:0005694">
    <property type="term" value="C:chromosome"/>
    <property type="evidence" value="ECO:0007669"/>
    <property type="project" value="UniProtKB-SubCell"/>
</dbReference>
<feature type="domain" description="Nrap protein" evidence="11">
    <location>
        <begin position="171"/>
        <end position="312"/>
    </location>
</feature>
<dbReference type="GO" id="GO:0006364">
    <property type="term" value="P:rRNA processing"/>
    <property type="evidence" value="ECO:0007669"/>
    <property type="project" value="TreeGrafter"/>
</dbReference>
<dbReference type="Pfam" id="PF17405">
    <property type="entry name" value="Nrap_D4"/>
    <property type="match status" value="1"/>
</dbReference>
<reference evidence="17 18" key="1">
    <citation type="submission" date="2024-01" db="EMBL/GenBank/DDBJ databases">
        <title>The genome of the rayed Mediterranean limpet Patella caerulea (Linnaeus, 1758).</title>
        <authorList>
            <person name="Anh-Thu Weber A."/>
            <person name="Halstead-Nussloch G."/>
        </authorList>
    </citation>
    <scope>NUCLEOTIDE SEQUENCE [LARGE SCALE GENOMIC DNA]</scope>
    <source>
        <strain evidence="17">AATW-2023a</strain>
        <tissue evidence="17">Whole specimen</tissue>
    </source>
</reference>
<feature type="region of interest" description="Disordered" evidence="10">
    <location>
        <begin position="1"/>
        <end position="48"/>
    </location>
</feature>
<evidence type="ECO:0000256" key="8">
    <source>
        <dbReference type="ARBA" id="ARBA00035000"/>
    </source>
</evidence>
<dbReference type="InterPro" id="IPR035369">
    <property type="entry name" value="Nrap_D4"/>
</dbReference>
<dbReference type="FunFam" id="1.10.1410.10:FF:000005">
    <property type="entry name" value="Nucleolar protein 6"/>
    <property type="match status" value="1"/>
</dbReference>
<dbReference type="Pfam" id="PF17404">
    <property type="entry name" value="Nrap_D3"/>
    <property type="match status" value="1"/>
</dbReference>
<dbReference type="AlphaFoldDB" id="A0AAN8PMJ1"/>
<dbReference type="GO" id="GO:0006409">
    <property type="term" value="P:tRNA export from nucleus"/>
    <property type="evidence" value="ECO:0007669"/>
    <property type="project" value="TreeGrafter"/>
</dbReference>
<dbReference type="Pfam" id="PF17407">
    <property type="entry name" value="Nrap_D6"/>
    <property type="match status" value="1"/>
</dbReference>
<comment type="caution">
    <text evidence="17">The sequence shown here is derived from an EMBL/GenBank/DDBJ whole genome shotgun (WGS) entry which is preliminary data.</text>
</comment>
<feature type="compositionally biased region" description="Basic and acidic residues" evidence="10">
    <location>
        <begin position="1"/>
        <end position="11"/>
    </location>
</feature>
<evidence type="ECO:0000256" key="1">
    <source>
        <dbReference type="ARBA" id="ARBA00004286"/>
    </source>
</evidence>
<comment type="function">
    <text evidence="8">Part of the small subunit (SSU) processome, first precursor of the small eukaryotic ribosomal subunit. During the assembly of the SSU processome in the nucleolus, many ribosome biogenesis factors, an RNA chaperone and ribosomal proteins associate with the nascent pre-rRNA and work in concert to generate RNA folding, modifications, rearrangements and cleavage as well as targeted degradation of pre-ribosomal RNA by the RNA exosome.</text>
</comment>
<feature type="domain" description="Nrap protein" evidence="12">
    <location>
        <begin position="318"/>
        <end position="457"/>
    </location>
</feature>
<feature type="domain" description="Nrap protein" evidence="15">
    <location>
        <begin position="848"/>
        <end position="1002"/>
    </location>
</feature>
<dbReference type="Pfam" id="PF17406">
    <property type="entry name" value="Nrap_D5"/>
    <property type="match status" value="1"/>
</dbReference>
<sequence length="1139" mass="130713">MGGKRERHEAEGSLSDDIEEDDEDVLQTLTAQQREVTGEPMKKMTKKEREKLYKEPTVEELNQMKETENLFHSNLFRLQITEVLKEVSLKEKHKRQAEKLISTLKETILEIPAGEQYDLKDTKWLPKQKVKLPLHQVSSCMKGKFQFLPPLSVRIIGSYLLDTVVKPDTVVDLMVEMPKACVSENDSQNHHYLRKRALYLACIATHLHKDSQCQHLQFTYLHGNHLKPILAVTLKGDSRPITVHIHVVISNDAFDPELFNINKCNVNTKWWKDVTQLDDKDDVVLKPTPISNMSVLEDLTLQQNTDYLEKTLTDLSGFTEGIKLLKIWLRQRELDKGYGYFNSYIMTMYVVYLLSQRLLNKMMSSYQVFRSTLIQLARSDWLSKPPSLYRNKKSGSDTREKDMMSIFDVVFLDTTGLVNICSTLNKSLFQRVIHEAKLSADYLTGKTSEAFDLLLMTPVSFDRKFDYCFHIENIRPMVEKGEELGGIHKMVDNGGHYLHAYLPAVLNILQKALDKRIYLIQSRAIPTPRWDINEEVRTCDDIERVTIGILVDTLVSVRAVEKGPAADSPQARGFREFWGEVSELRRFQDGSICEAIVWSKGSSFRKKRLVSSKIVPYILKKYAGIDIDDIRFIGEEFDIPLHLPFPKQPDLPVYGTGEEQHAVLLQTYDSLRKSLRALPDLPLRINTIQGIHPVFRFTDVFPVMALNQFKETKKIGDKYFPTRSQSAPPFHPVLPVMCVLEGSGKWPDNIDAIKRLKAAIYIKISKGLSTDKSLKVHLHATYIDIMKDGYVFRITISALRELSVLKSTTSKSGMLRVQTTDQSMEFEKTVIALPKLTSTIHGIYQQHNTVSCAVRLAKRWVSAQLLSDHIPELAIELIVCHIYLTPAPYTKPGSPGAGFLRFLQLLSTFDWKNTPLLINLNTEFTAEDFIDIPARFQKEREKFPLMFLSTPYDRWSSYWTTEKPTAMILSRLAVLAKESLTLLQDQVLNPSAEDDIKQVFRPPLESYDALIHLNTSLLPRSYQAIDNPRDKLVPDVKQPDDKTFPLIDYDTCQLYLHELREIYDDVALFFYDEFGGSCIGVLWRPNVFHKKDVKVPNLCKSKPSTRGDDIVLECNIDAIIEDFKILGEQLVMSIDVRRH</sequence>
<dbReference type="Gene3D" id="3.30.70.3030">
    <property type="match status" value="1"/>
</dbReference>
<organism evidence="17 18">
    <name type="scientific">Patella caerulea</name>
    <name type="common">Rayed Mediterranean limpet</name>
    <dbReference type="NCBI Taxonomy" id="87958"/>
    <lineage>
        <taxon>Eukaryota</taxon>
        <taxon>Metazoa</taxon>
        <taxon>Spiralia</taxon>
        <taxon>Lophotrochozoa</taxon>
        <taxon>Mollusca</taxon>
        <taxon>Gastropoda</taxon>
        <taxon>Patellogastropoda</taxon>
        <taxon>Patelloidea</taxon>
        <taxon>Patellidae</taxon>
        <taxon>Patella</taxon>
    </lineage>
</organism>
<dbReference type="InterPro" id="IPR035368">
    <property type="entry name" value="Nrap_D3"/>
</dbReference>
<feature type="compositionally biased region" description="Basic and acidic residues" evidence="10">
    <location>
        <begin position="36"/>
        <end position="48"/>
    </location>
</feature>
<dbReference type="PANTHER" id="PTHR17972">
    <property type="entry name" value="NUCLEOLAR RNA-ASSOCIATED PROTEIN"/>
    <property type="match status" value="1"/>
</dbReference>
<evidence type="ECO:0000259" key="13">
    <source>
        <dbReference type="Pfam" id="PF17404"/>
    </source>
</evidence>
<dbReference type="GO" id="GO:0032040">
    <property type="term" value="C:small-subunit processome"/>
    <property type="evidence" value="ECO:0007669"/>
    <property type="project" value="TreeGrafter"/>
</dbReference>
<evidence type="ECO:0000256" key="10">
    <source>
        <dbReference type="SAM" id="MobiDB-lite"/>
    </source>
</evidence>
<dbReference type="Gene3D" id="1.10.1410.10">
    <property type="match status" value="2"/>
</dbReference>
<dbReference type="EMBL" id="JAZGQO010000008">
    <property type="protein sequence ID" value="KAK6180237.1"/>
    <property type="molecule type" value="Genomic_DNA"/>
</dbReference>
<evidence type="ECO:0000259" key="14">
    <source>
        <dbReference type="Pfam" id="PF17405"/>
    </source>
</evidence>
<gene>
    <name evidence="17" type="ORF">SNE40_012427</name>
</gene>
<evidence type="ECO:0000259" key="11">
    <source>
        <dbReference type="Pfam" id="PF03813"/>
    </source>
</evidence>
<dbReference type="Pfam" id="PF17403">
    <property type="entry name" value="Nrap_D2"/>
    <property type="match status" value="1"/>
</dbReference>
<feature type="domain" description="Nrap protein" evidence="16">
    <location>
        <begin position="1004"/>
        <end position="1134"/>
    </location>
</feature>
<name>A0AAN8PMJ1_PATCE</name>
<evidence type="ECO:0000313" key="18">
    <source>
        <dbReference type="Proteomes" id="UP001347796"/>
    </source>
</evidence>
<keyword evidence="6 9" id="KW-0694">RNA-binding</keyword>